<sequence length="102" mass="11114">MSSIDHNSGASASSDQEGGVLEFYSHLDIDYLPPDFSTMPQVATPQYRSVGASLIARQQQQEGSTGGSVGRELHDSYTPVHYPYPPPFYEPQTAPLAPDFSH</sequence>
<evidence type="ECO:0000256" key="1">
    <source>
        <dbReference type="SAM" id="MobiDB-lite"/>
    </source>
</evidence>
<gene>
    <name evidence="2" type="ORF">AB675_8154</name>
</gene>
<comment type="caution">
    <text evidence="2">The sequence shown here is derived from an EMBL/GenBank/DDBJ whole genome shotgun (WGS) entry which is preliminary data.</text>
</comment>
<evidence type="ECO:0000313" key="3">
    <source>
        <dbReference type="Proteomes" id="UP000038010"/>
    </source>
</evidence>
<feature type="region of interest" description="Disordered" evidence="1">
    <location>
        <begin position="56"/>
        <end position="102"/>
    </location>
</feature>
<dbReference type="AlphaFoldDB" id="A0A0N0NNC4"/>
<name>A0A0N0NNC4_9EURO</name>
<keyword evidence="3" id="KW-1185">Reference proteome</keyword>
<accession>A0A0N0NNC4</accession>
<dbReference type="VEuPathDB" id="FungiDB:AB675_8154"/>
<dbReference type="RefSeq" id="XP_018001172.1">
    <property type="nucleotide sequence ID" value="XM_018148579.1"/>
</dbReference>
<dbReference type="EMBL" id="LFJN01000010">
    <property type="protein sequence ID" value="KPI41209.1"/>
    <property type="molecule type" value="Genomic_DNA"/>
</dbReference>
<dbReference type="GeneID" id="28740458"/>
<proteinExistence type="predicted"/>
<protein>
    <submittedName>
        <fullName evidence="2">Uncharacterized protein</fullName>
    </submittedName>
</protein>
<evidence type="ECO:0000313" key="2">
    <source>
        <dbReference type="EMBL" id="KPI41209.1"/>
    </source>
</evidence>
<dbReference type="Proteomes" id="UP000038010">
    <property type="component" value="Unassembled WGS sequence"/>
</dbReference>
<reference evidence="2 3" key="1">
    <citation type="submission" date="2015-06" db="EMBL/GenBank/DDBJ databases">
        <title>Draft genome of the ant-associated black yeast Phialophora attae CBS 131958.</title>
        <authorList>
            <person name="Moreno L.F."/>
            <person name="Stielow B.J."/>
            <person name="de Hoog S."/>
            <person name="Vicente V.A."/>
            <person name="Weiss V.A."/>
            <person name="de Vries M."/>
            <person name="Cruz L.M."/>
            <person name="Souza E.M."/>
        </authorList>
    </citation>
    <scope>NUCLEOTIDE SEQUENCE [LARGE SCALE GENOMIC DNA]</scope>
    <source>
        <strain evidence="2 3">CBS 131958</strain>
    </source>
</reference>
<organism evidence="2 3">
    <name type="scientific">Cyphellophora attinorum</name>
    <dbReference type="NCBI Taxonomy" id="1664694"/>
    <lineage>
        <taxon>Eukaryota</taxon>
        <taxon>Fungi</taxon>
        <taxon>Dikarya</taxon>
        <taxon>Ascomycota</taxon>
        <taxon>Pezizomycotina</taxon>
        <taxon>Eurotiomycetes</taxon>
        <taxon>Chaetothyriomycetidae</taxon>
        <taxon>Chaetothyriales</taxon>
        <taxon>Cyphellophoraceae</taxon>
        <taxon>Cyphellophora</taxon>
    </lineage>
</organism>